<sequence length="180" mass="20318">MHDQTSDSSSSKSKSNSTSTSSRHRTSSSSQKKRLDQSSYKSSTDDSYRKRVSLTNPQDKSSTIDTNTSSKKRSASTSIENKQKKSTANVNNKPNKDEKNARSHETDSFNKIANESYCEKRRNSSSSSYSQPSKHQTSRTDITKTSDKLGIINSLKFQFSIAEYYKNDKLPIDLSLWFIT</sequence>
<reference evidence="2" key="1">
    <citation type="submission" date="2021-02" db="EMBL/GenBank/DDBJ databases">
        <authorList>
            <person name="Nowell W R."/>
        </authorList>
    </citation>
    <scope>NUCLEOTIDE SEQUENCE</scope>
</reference>
<evidence type="ECO:0000313" key="3">
    <source>
        <dbReference type="Proteomes" id="UP000681967"/>
    </source>
</evidence>
<evidence type="ECO:0000313" key="2">
    <source>
        <dbReference type="EMBL" id="CAF5135597.1"/>
    </source>
</evidence>
<gene>
    <name evidence="2" type="ORF">BYL167_LOCUS69274</name>
</gene>
<organism evidence="2 3">
    <name type="scientific">Rotaria magnacalcarata</name>
    <dbReference type="NCBI Taxonomy" id="392030"/>
    <lineage>
        <taxon>Eukaryota</taxon>
        <taxon>Metazoa</taxon>
        <taxon>Spiralia</taxon>
        <taxon>Gnathifera</taxon>
        <taxon>Rotifera</taxon>
        <taxon>Eurotatoria</taxon>
        <taxon>Bdelloidea</taxon>
        <taxon>Philodinida</taxon>
        <taxon>Philodinidae</taxon>
        <taxon>Rotaria</taxon>
    </lineage>
</organism>
<evidence type="ECO:0000256" key="1">
    <source>
        <dbReference type="SAM" id="MobiDB-lite"/>
    </source>
</evidence>
<comment type="caution">
    <text evidence="2">The sequence shown here is derived from an EMBL/GenBank/DDBJ whole genome shotgun (WGS) entry which is preliminary data.</text>
</comment>
<accession>A0A8S3FQL6</accession>
<protein>
    <submittedName>
        <fullName evidence="2">Uncharacterized protein</fullName>
    </submittedName>
</protein>
<dbReference type="AlphaFoldDB" id="A0A8S3FQL6"/>
<feature type="region of interest" description="Disordered" evidence="1">
    <location>
        <begin position="1"/>
        <end position="144"/>
    </location>
</feature>
<name>A0A8S3FQL6_9BILA</name>
<feature type="compositionally biased region" description="Low complexity" evidence="1">
    <location>
        <begin position="1"/>
        <end position="21"/>
    </location>
</feature>
<dbReference type="Proteomes" id="UP000681967">
    <property type="component" value="Unassembled WGS sequence"/>
</dbReference>
<dbReference type="EMBL" id="CAJOBH010249884">
    <property type="protein sequence ID" value="CAF5135597.1"/>
    <property type="molecule type" value="Genomic_DNA"/>
</dbReference>
<proteinExistence type="predicted"/>
<feature type="compositionally biased region" description="Low complexity" evidence="1">
    <location>
        <begin position="124"/>
        <end position="133"/>
    </location>
</feature>
<feature type="compositionally biased region" description="Basic and acidic residues" evidence="1">
    <location>
        <begin position="94"/>
        <end position="108"/>
    </location>
</feature>
<feature type="compositionally biased region" description="Polar residues" evidence="1">
    <location>
        <begin position="53"/>
        <end position="93"/>
    </location>
</feature>